<keyword evidence="2" id="KW-1185">Reference proteome</keyword>
<accession>A0A1H4C3Z6</accession>
<dbReference type="STRING" id="551991.SAMN05192529_1272"/>
<reference evidence="1 2" key="1">
    <citation type="submission" date="2016-10" db="EMBL/GenBank/DDBJ databases">
        <authorList>
            <person name="de Groot N.N."/>
        </authorList>
    </citation>
    <scope>NUCLEOTIDE SEQUENCE [LARGE SCALE GENOMIC DNA]</scope>
    <source>
        <strain evidence="1 2">Vu-144</strain>
    </source>
</reference>
<name>A0A1H4C3Z6_9BACT</name>
<dbReference type="EMBL" id="FNQY01000027">
    <property type="protein sequence ID" value="SEA54802.1"/>
    <property type="molecule type" value="Genomic_DNA"/>
</dbReference>
<gene>
    <name evidence="1" type="ORF">SAMN05192529_1272</name>
</gene>
<dbReference type="Proteomes" id="UP000199041">
    <property type="component" value="Unassembled WGS sequence"/>
</dbReference>
<dbReference type="AlphaFoldDB" id="A0A1H4C3Z6"/>
<protein>
    <submittedName>
        <fullName evidence="1">Uncharacterized protein</fullName>
    </submittedName>
</protein>
<sequence length="33" mass="3909">MPYFITEIYNTTINYLVYPSNLNLNNVNKKLSN</sequence>
<evidence type="ECO:0000313" key="2">
    <source>
        <dbReference type="Proteomes" id="UP000199041"/>
    </source>
</evidence>
<evidence type="ECO:0000313" key="1">
    <source>
        <dbReference type="EMBL" id="SEA54802.1"/>
    </source>
</evidence>
<proteinExistence type="predicted"/>
<organism evidence="1 2">
    <name type="scientific">Arachidicoccus rhizosphaerae</name>
    <dbReference type="NCBI Taxonomy" id="551991"/>
    <lineage>
        <taxon>Bacteria</taxon>
        <taxon>Pseudomonadati</taxon>
        <taxon>Bacteroidota</taxon>
        <taxon>Chitinophagia</taxon>
        <taxon>Chitinophagales</taxon>
        <taxon>Chitinophagaceae</taxon>
        <taxon>Arachidicoccus</taxon>
    </lineage>
</organism>